<reference evidence="1" key="2">
    <citation type="submission" date="2018-03" db="EMBL/GenBank/DDBJ databases">
        <title>The Triticum urartu genome reveals the dynamic nature of wheat genome evolution.</title>
        <authorList>
            <person name="Ling H."/>
            <person name="Ma B."/>
            <person name="Shi X."/>
            <person name="Liu H."/>
            <person name="Dong L."/>
            <person name="Sun H."/>
            <person name="Cao Y."/>
            <person name="Gao Q."/>
            <person name="Zheng S."/>
            <person name="Li Y."/>
            <person name="Yu Y."/>
            <person name="Du H."/>
            <person name="Qi M."/>
            <person name="Li Y."/>
            <person name="Yu H."/>
            <person name="Cui Y."/>
            <person name="Wang N."/>
            <person name="Chen C."/>
            <person name="Wu H."/>
            <person name="Zhao Y."/>
            <person name="Zhang J."/>
            <person name="Li Y."/>
            <person name="Zhou W."/>
            <person name="Zhang B."/>
            <person name="Hu W."/>
            <person name="Eijk M."/>
            <person name="Tang J."/>
            <person name="Witsenboer H."/>
            <person name="Zhao S."/>
            <person name="Li Z."/>
            <person name="Zhang A."/>
            <person name="Wang D."/>
            <person name="Liang C."/>
        </authorList>
    </citation>
    <scope>NUCLEOTIDE SEQUENCE [LARGE SCALE GENOMIC DNA]</scope>
    <source>
        <strain evidence="1">cv. G1812</strain>
    </source>
</reference>
<dbReference type="AlphaFoldDB" id="A0A8R7R8Z3"/>
<accession>A0A8R7R8Z3</accession>
<sequence>MVAPGPVVSRRETVTTEVVRSSKQAQTSEYLSICCGWDYTVRPVSSGAPSSPGRL</sequence>
<evidence type="ECO:0000313" key="1">
    <source>
        <dbReference type="EnsemblPlants" id="TuG1812G0700004717.01.T01.cds352250"/>
    </source>
</evidence>
<protein>
    <submittedName>
        <fullName evidence="1">Uncharacterized protein</fullName>
    </submittedName>
</protein>
<keyword evidence="2" id="KW-1185">Reference proteome</keyword>
<proteinExistence type="predicted"/>
<dbReference type="Gramene" id="TuG1812G0700004717.01.T01">
    <property type="protein sequence ID" value="TuG1812G0700004717.01.T01.cds352250"/>
    <property type="gene ID" value="TuG1812G0700004717.01"/>
</dbReference>
<dbReference type="Proteomes" id="UP000015106">
    <property type="component" value="Chromosome 7"/>
</dbReference>
<organism evidence="1 2">
    <name type="scientific">Triticum urartu</name>
    <name type="common">Red wild einkorn</name>
    <name type="synonym">Crithodium urartu</name>
    <dbReference type="NCBI Taxonomy" id="4572"/>
    <lineage>
        <taxon>Eukaryota</taxon>
        <taxon>Viridiplantae</taxon>
        <taxon>Streptophyta</taxon>
        <taxon>Embryophyta</taxon>
        <taxon>Tracheophyta</taxon>
        <taxon>Spermatophyta</taxon>
        <taxon>Magnoliopsida</taxon>
        <taxon>Liliopsida</taxon>
        <taxon>Poales</taxon>
        <taxon>Poaceae</taxon>
        <taxon>BOP clade</taxon>
        <taxon>Pooideae</taxon>
        <taxon>Triticodae</taxon>
        <taxon>Triticeae</taxon>
        <taxon>Triticinae</taxon>
        <taxon>Triticum</taxon>
    </lineage>
</organism>
<reference evidence="1" key="3">
    <citation type="submission" date="2022-06" db="UniProtKB">
        <authorList>
            <consortium name="EnsemblPlants"/>
        </authorList>
    </citation>
    <scope>IDENTIFICATION</scope>
</reference>
<reference evidence="2" key="1">
    <citation type="journal article" date="2013" name="Nature">
        <title>Draft genome of the wheat A-genome progenitor Triticum urartu.</title>
        <authorList>
            <person name="Ling H.Q."/>
            <person name="Zhao S."/>
            <person name="Liu D."/>
            <person name="Wang J."/>
            <person name="Sun H."/>
            <person name="Zhang C."/>
            <person name="Fan H."/>
            <person name="Li D."/>
            <person name="Dong L."/>
            <person name="Tao Y."/>
            <person name="Gao C."/>
            <person name="Wu H."/>
            <person name="Li Y."/>
            <person name="Cui Y."/>
            <person name="Guo X."/>
            <person name="Zheng S."/>
            <person name="Wang B."/>
            <person name="Yu K."/>
            <person name="Liang Q."/>
            <person name="Yang W."/>
            <person name="Lou X."/>
            <person name="Chen J."/>
            <person name="Feng M."/>
            <person name="Jian J."/>
            <person name="Zhang X."/>
            <person name="Luo G."/>
            <person name="Jiang Y."/>
            <person name="Liu J."/>
            <person name="Wang Z."/>
            <person name="Sha Y."/>
            <person name="Zhang B."/>
            <person name="Wu H."/>
            <person name="Tang D."/>
            <person name="Shen Q."/>
            <person name="Xue P."/>
            <person name="Zou S."/>
            <person name="Wang X."/>
            <person name="Liu X."/>
            <person name="Wang F."/>
            <person name="Yang Y."/>
            <person name="An X."/>
            <person name="Dong Z."/>
            <person name="Zhang K."/>
            <person name="Zhang X."/>
            <person name="Luo M.C."/>
            <person name="Dvorak J."/>
            <person name="Tong Y."/>
            <person name="Wang J."/>
            <person name="Yang H."/>
            <person name="Li Z."/>
            <person name="Wang D."/>
            <person name="Zhang A."/>
            <person name="Wang J."/>
        </authorList>
    </citation>
    <scope>NUCLEOTIDE SEQUENCE</scope>
    <source>
        <strain evidence="2">cv. G1812</strain>
    </source>
</reference>
<dbReference type="EnsemblPlants" id="TuG1812G0700004717.01.T01">
    <property type="protein sequence ID" value="TuG1812G0700004717.01.T01.cds352250"/>
    <property type="gene ID" value="TuG1812G0700004717.01"/>
</dbReference>
<evidence type="ECO:0000313" key="2">
    <source>
        <dbReference type="Proteomes" id="UP000015106"/>
    </source>
</evidence>
<name>A0A8R7R8Z3_TRIUA</name>